<dbReference type="SMART" id="SM00148">
    <property type="entry name" value="PLCXc"/>
    <property type="match status" value="1"/>
</dbReference>
<dbReference type="InterPro" id="IPR011993">
    <property type="entry name" value="PH-like_dom_sf"/>
</dbReference>
<dbReference type="SMART" id="SM00326">
    <property type="entry name" value="SH3"/>
    <property type="match status" value="1"/>
</dbReference>
<dbReference type="InterPro" id="IPR036860">
    <property type="entry name" value="SH2_dom_sf"/>
</dbReference>
<dbReference type="SUPFAM" id="SSF51695">
    <property type="entry name" value="PLC-like phosphodiesterases"/>
    <property type="match status" value="1"/>
</dbReference>
<evidence type="ECO:0000256" key="5">
    <source>
        <dbReference type="ARBA" id="ARBA00022963"/>
    </source>
</evidence>
<comment type="caution">
    <text evidence="16">The sequence shown here is derived from an EMBL/GenBank/DDBJ whole genome shotgun (WGS) entry which is preliminary data.</text>
</comment>
<evidence type="ECO:0000259" key="12">
    <source>
        <dbReference type="PROSITE" id="PS50001"/>
    </source>
</evidence>
<dbReference type="OrthoDB" id="269822at2759"/>
<dbReference type="Pfam" id="PF00017">
    <property type="entry name" value="SH2"/>
    <property type="match status" value="2"/>
</dbReference>
<dbReference type="CDD" id="cd08558">
    <property type="entry name" value="PI-PLCc_eukaryota"/>
    <property type="match status" value="1"/>
</dbReference>
<dbReference type="PROSITE" id="PS50001">
    <property type="entry name" value="SH2"/>
    <property type="match status" value="2"/>
</dbReference>
<dbReference type="SMART" id="SM00149">
    <property type="entry name" value="PLCYc"/>
    <property type="match status" value="1"/>
</dbReference>
<dbReference type="InterPro" id="IPR000008">
    <property type="entry name" value="C2_dom"/>
</dbReference>
<dbReference type="InterPro" id="IPR001711">
    <property type="entry name" value="PLipase_C_Pinositol-sp_Y"/>
</dbReference>
<dbReference type="InterPro" id="IPR035892">
    <property type="entry name" value="C2_domain_sf"/>
</dbReference>
<evidence type="ECO:0000313" key="17">
    <source>
        <dbReference type="Proteomes" id="UP000549394"/>
    </source>
</evidence>
<evidence type="ECO:0000256" key="7">
    <source>
        <dbReference type="ARBA" id="ARBA00023098"/>
    </source>
</evidence>
<evidence type="ECO:0000313" key="16">
    <source>
        <dbReference type="EMBL" id="CAD5112060.1"/>
    </source>
</evidence>
<dbReference type="Gene3D" id="3.30.505.10">
    <property type="entry name" value="SH2 domain"/>
    <property type="match status" value="2"/>
</dbReference>
<dbReference type="FunFam" id="3.20.20.190:FF:000039">
    <property type="entry name" value="Phosphoinositide phospholipase C"/>
    <property type="match status" value="1"/>
</dbReference>
<dbReference type="PANTHER" id="PTHR10336:SF159">
    <property type="entry name" value="1-PHOSPHATIDYLINOSITOL 4,5-BISPHOSPHATE PHOSPHODIESTERASE GAMMA"/>
    <property type="match status" value="1"/>
</dbReference>
<dbReference type="Pfam" id="PF23583">
    <property type="entry name" value="EF_HAND_2_PLCG"/>
    <property type="match status" value="1"/>
</dbReference>
<dbReference type="CDD" id="cd00275">
    <property type="entry name" value="C2_PLC_like"/>
    <property type="match status" value="1"/>
</dbReference>
<dbReference type="PROSITE" id="PS50007">
    <property type="entry name" value="PIPLC_X_DOMAIN"/>
    <property type="match status" value="1"/>
</dbReference>
<dbReference type="PANTHER" id="PTHR10336">
    <property type="entry name" value="PHOSPHOINOSITIDE-SPECIFIC PHOSPHOLIPASE C FAMILY PROTEIN"/>
    <property type="match status" value="1"/>
</dbReference>
<comment type="catalytic activity">
    <reaction evidence="11">
        <text>a 1,2-diacyl-sn-glycero-3-phospho-(1D-myo-inositol-4,5-bisphosphate) + H2O = 1D-myo-inositol 1,4,5-trisphosphate + a 1,2-diacyl-sn-glycerol + H(+)</text>
        <dbReference type="Rhea" id="RHEA:33179"/>
        <dbReference type="ChEBI" id="CHEBI:15377"/>
        <dbReference type="ChEBI" id="CHEBI:15378"/>
        <dbReference type="ChEBI" id="CHEBI:17815"/>
        <dbReference type="ChEBI" id="CHEBI:58456"/>
        <dbReference type="ChEBI" id="CHEBI:203600"/>
        <dbReference type="EC" id="3.1.4.11"/>
    </reaction>
</comment>
<dbReference type="SUPFAM" id="SSF47473">
    <property type="entry name" value="EF-hand"/>
    <property type="match status" value="1"/>
</dbReference>
<dbReference type="PROSITE" id="PS50008">
    <property type="entry name" value="PIPLC_Y_DOMAIN"/>
    <property type="match status" value="1"/>
</dbReference>
<dbReference type="Gene3D" id="3.20.20.190">
    <property type="entry name" value="Phosphatidylinositol (PI) phosphodiesterase"/>
    <property type="match status" value="2"/>
</dbReference>
<evidence type="ECO:0000256" key="3">
    <source>
        <dbReference type="ARBA" id="ARBA00022801"/>
    </source>
</evidence>
<feature type="domain" description="PI-PLC Y-box" evidence="15">
    <location>
        <begin position="927"/>
        <end position="1052"/>
    </location>
</feature>
<dbReference type="EMBL" id="CAJFCJ010000002">
    <property type="protein sequence ID" value="CAD5112060.1"/>
    <property type="molecule type" value="Genomic_DNA"/>
</dbReference>
<dbReference type="Pfam" id="PF14604">
    <property type="entry name" value="SH3_9"/>
    <property type="match status" value="1"/>
</dbReference>
<dbReference type="Pfam" id="PF00168">
    <property type="entry name" value="C2"/>
    <property type="match status" value="1"/>
</dbReference>
<dbReference type="AlphaFoldDB" id="A0A7I8VA13"/>
<evidence type="ECO:0000256" key="11">
    <source>
        <dbReference type="RuleBase" id="RU361133"/>
    </source>
</evidence>
<name>A0A7I8VA13_9ANNE</name>
<dbReference type="InterPro" id="IPR011992">
    <property type="entry name" value="EF-hand-dom_pair"/>
</dbReference>
<dbReference type="Pfam" id="PF00388">
    <property type="entry name" value="PI-PLC-X"/>
    <property type="match status" value="1"/>
</dbReference>
<dbReference type="Gene3D" id="2.30.29.30">
    <property type="entry name" value="Pleckstrin-homology domain (PH domain)/Phosphotyrosine-binding domain (PTB)"/>
    <property type="match status" value="1"/>
</dbReference>
<dbReference type="SMART" id="SM00252">
    <property type="entry name" value="SH2"/>
    <property type="match status" value="2"/>
</dbReference>
<dbReference type="SUPFAM" id="SSF49562">
    <property type="entry name" value="C2 domain (Calcium/lipid-binding domain, CaLB)"/>
    <property type="match status" value="1"/>
</dbReference>
<dbReference type="InterPro" id="IPR036028">
    <property type="entry name" value="SH3-like_dom_sf"/>
</dbReference>
<evidence type="ECO:0000256" key="10">
    <source>
        <dbReference type="PROSITE-ProRule" id="PRU00192"/>
    </source>
</evidence>
<organism evidence="16 17">
    <name type="scientific">Dimorphilus gyrociliatus</name>
    <dbReference type="NCBI Taxonomy" id="2664684"/>
    <lineage>
        <taxon>Eukaryota</taxon>
        <taxon>Metazoa</taxon>
        <taxon>Spiralia</taxon>
        <taxon>Lophotrochozoa</taxon>
        <taxon>Annelida</taxon>
        <taxon>Polychaeta</taxon>
        <taxon>Polychaeta incertae sedis</taxon>
        <taxon>Dinophilidae</taxon>
        <taxon>Dimorphilus</taxon>
    </lineage>
</organism>
<keyword evidence="6 9" id="KW-0727">SH2 domain</keyword>
<dbReference type="Gene3D" id="2.60.40.150">
    <property type="entry name" value="C2 domain"/>
    <property type="match status" value="1"/>
</dbReference>
<keyword evidence="4" id="KW-0106">Calcium</keyword>
<gene>
    <name evidence="16" type="ORF">DGYR_LOCUS1267</name>
</gene>
<evidence type="ECO:0000256" key="8">
    <source>
        <dbReference type="ARBA" id="ARBA00023224"/>
    </source>
</evidence>
<feature type="domain" description="SH3" evidence="13">
    <location>
        <begin position="762"/>
        <end position="824"/>
    </location>
</feature>
<keyword evidence="8" id="KW-0807">Transducer</keyword>
<keyword evidence="5 11" id="KW-0442">Lipid degradation</keyword>
<feature type="domain" description="SH2" evidence="12">
    <location>
        <begin position="635"/>
        <end position="728"/>
    </location>
</feature>
<dbReference type="GO" id="GO:0048015">
    <property type="term" value="P:phosphatidylinositol-mediated signaling"/>
    <property type="evidence" value="ECO:0007669"/>
    <property type="project" value="TreeGrafter"/>
</dbReference>
<dbReference type="GO" id="GO:0051209">
    <property type="term" value="P:release of sequestered calcium ion into cytosol"/>
    <property type="evidence" value="ECO:0007669"/>
    <property type="project" value="TreeGrafter"/>
</dbReference>
<accession>A0A7I8VA13</accession>
<proteinExistence type="predicted"/>
<evidence type="ECO:0000259" key="14">
    <source>
        <dbReference type="PROSITE" id="PS50004"/>
    </source>
</evidence>
<reference evidence="16 17" key="1">
    <citation type="submission" date="2020-08" db="EMBL/GenBank/DDBJ databases">
        <authorList>
            <person name="Hejnol A."/>
        </authorList>
    </citation>
    <scope>NUCLEOTIDE SEQUENCE [LARGE SCALE GENOMIC DNA]</scope>
</reference>
<dbReference type="GO" id="GO:0016042">
    <property type="term" value="P:lipid catabolic process"/>
    <property type="evidence" value="ECO:0007669"/>
    <property type="project" value="UniProtKB-KW"/>
</dbReference>
<dbReference type="Gene3D" id="2.30.30.40">
    <property type="entry name" value="SH3 Domains"/>
    <property type="match status" value="1"/>
</dbReference>
<keyword evidence="2 10" id="KW-0728">SH3 domain</keyword>
<feature type="domain" description="C2" evidence="14">
    <location>
        <begin position="1053"/>
        <end position="1179"/>
    </location>
</feature>
<dbReference type="PROSITE" id="PS50002">
    <property type="entry name" value="SH3"/>
    <property type="match status" value="1"/>
</dbReference>
<evidence type="ECO:0000259" key="15">
    <source>
        <dbReference type="PROSITE" id="PS50008"/>
    </source>
</evidence>
<dbReference type="SMART" id="SM00239">
    <property type="entry name" value="C2"/>
    <property type="match status" value="1"/>
</dbReference>
<dbReference type="SUPFAM" id="SSF55550">
    <property type="entry name" value="SH2 domain"/>
    <property type="match status" value="2"/>
</dbReference>
<protein>
    <recommendedName>
        <fullName evidence="1 11">Phosphoinositide phospholipase C</fullName>
        <ecNumber evidence="1 11">3.1.4.11</ecNumber>
    </recommendedName>
</protein>
<dbReference type="PRINTS" id="PR00390">
    <property type="entry name" value="PHPHLIPASEC"/>
</dbReference>
<dbReference type="InterPro" id="IPR000980">
    <property type="entry name" value="SH2"/>
</dbReference>
<dbReference type="PROSITE" id="PS50004">
    <property type="entry name" value="C2"/>
    <property type="match status" value="1"/>
</dbReference>
<evidence type="ECO:0000256" key="1">
    <source>
        <dbReference type="ARBA" id="ARBA00012368"/>
    </source>
</evidence>
<dbReference type="SUPFAM" id="SSF50044">
    <property type="entry name" value="SH3-domain"/>
    <property type="match status" value="1"/>
</dbReference>
<dbReference type="GO" id="GO:0032587">
    <property type="term" value="C:ruffle membrane"/>
    <property type="evidence" value="ECO:0007669"/>
    <property type="project" value="TreeGrafter"/>
</dbReference>
<dbReference type="Pfam" id="PF00387">
    <property type="entry name" value="PI-PLC-Y"/>
    <property type="match status" value="1"/>
</dbReference>
<dbReference type="EC" id="3.1.4.11" evidence="1 11"/>
<dbReference type="PRINTS" id="PR00401">
    <property type="entry name" value="SH2DOMAIN"/>
</dbReference>
<evidence type="ECO:0000256" key="2">
    <source>
        <dbReference type="ARBA" id="ARBA00022443"/>
    </source>
</evidence>
<dbReference type="Proteomes" id="UP000549394">
    <property type="component" value="Unassembled WGS sequence"/>
</dbReference>
<dbReference type="GO" id="GO:0004435">
    <property type="term" value="F:phosphatidylinositol-4,5-bisphosphate phospholipase C activity"/>
    <property type="evidence" value="ECO:0007669"/>
    <property type="project" value="UniProtKB-EC"/>
</dbReference>
<feature type="domain" description="SH2" evidence="12">
    <location>
        <begin position="528"/>
        <end position="624"/>
    </location>
</feature>
<keyword evidence="7 11" id="KW-0443">Lipid metabolism</keyword>
<evidence type="ECO:0000259" key="13">
    <source>
        <dbReference type="PROSITE" id="PS50002"/>
    </source>
</evidence>
<dbReference type="InterPro" id="IPR057061">
    <property type="entry name" value="PLCG_EF-hand_2"/>
</dbReference>
<keyword evidence="3 11" id="KW-0378">Hydrolase</keyword>
<evidence type="ECO:0000256" key="4">
    <source>
        <dbReference type="ARBA" id="ARBA00022837"/>
    </source>
</evidence>
<evidence type="ECO:0000256" key="9">
    <source>
        <dbReference type="PROSITE-ProRule" id="PRU00191"/>
    </source>
</evidence>
<dbReference type="InterPro" id="IPR000909">
    <property type="entry name" value="PLipase_C_PInositol-sp_X_dom"/>
</dbReference>
<dbReference type="GO" id="GO:0046488">
    <property type="term" value="P:phosphatidylinositol metabolic process"/>
    <property type="evidence" value="ECO:0007669"/>
    <property type="project" value="TreeGrafter"/>
</dbReference>
<dbReference type="InterPro" id="IPR017946">
    <property type="entry name" value="PLC-like_Pdiesterase_TIM-brl"/>
</dbReference>
<dbReference type="InterPro" id="IPR001192">
    <property type="entry name" value="PI-PLC_fam"/>
</dbReference>
<dbReference type="InterPro" id="IPR001452">
    <property type="entry name" value="SH3_domain"/>
</dbReference>
<sequence>MKCRTNLKVGKTSMNEPVALQNIFERNDCQFIKHEGKKKPERLSILTDLETCQLICKKLVGKGDFRIDLKRIEEVRPGKQHKNFDFCDATEEQCITIYHGVNFKLQTLSLSETKRNDSSLLLKALLYLRELSRQLSGHKEIECFVKKEYSRLIPVCSAKRLNLKELKQWLTSIHFKVPHRNLGEMHRNFRLDCFDLKTFRTFYEKIVFNEDITDKEKIKATFKYHKMAECEFLHILKEVQKDLQNISLRDVNSHVRQIMMSTLGENMNTKLEFNEQEFVTYLFSKLNTIWDINAPQQDMTQPLNHYWIASSHNTYLLGDQLQSESSCEAYARALRTGCRCIEIDCWDGAAQDPYPIITHGRTLTTKIKFEDVITTIKNHAFETSDYPVIISIENHCNLQRQKNMAKKFKEIFGDLLLTEPVDHTKYPHLMPSPEQLRRKILLKHKKLPEDSQPDAFVEFDLTDDIYKCGKLEIHDPERQNWFKHTVILKRKTLEMIEHVEPDEDSFSFTDEETSEENSVMDALENEEWFYPELSRRGAEDLISNSVSPQDGTFLVRCSDKFRGQFALSFLRGTDKHHCIIKRSENSQFYLTHSHKFDSLQELVHHYRTKPLKTANFHQTLTNPVPAKMNFFFQPWFKAGMNRKVAEHDLSRIRKDGVFLIRNITKHPNIDLEKFTLSFRTSRRVRHCKIIYEGELFHIGNQSFTKLTSLVDYYKKNKLYRGTKLTEPVTQTLLDEIGGEPDLYSIYQVPRNYLDLDEVNISDYSQKVVALFPYTGQLPDELTFEKDDIIENVVKDETDNGYWKGDLRGQIQKLFPHSYVKEVEDEDSEEQEMETESSRGEFDLSDIIKPVKDAGSYPCEFVIQTSKVKGNVYRFAVNQNNFEVRFRAQNETEKTEWCTKIEECQKRVKSAIGYQLRTQKKLNVAKELSDLIVYCRTASFEKSIEKSCNNMANHKELCSISESKIDSYISYKGNKCNEENCLKLLNFNKSQLSRIYPRGNRFDSSNFNPMWSWLCGCQLVSLNYQTGDKNLQLNEGFFRRNGKCGYVLRPDFMNKQDITYNPFSKESIEQLDEPMTLAVCVLGGRHLAVGGKHVASPYVELEIIGAKCDNSIWRTHSVEYNALCPVWKAQRIFDIANPSIAVLRFYVCHEDMFSDKVFLGQCCIPVTLIRPGYRSVPLRNGFGEPLDLAALLVHIDITYPKKDGNSDIYSNFADLKSRSDLLREQLRMNPKSESIKTELCAIEKDLQETRRKREIE</sequence>
<evidence type="ECO:0000256" key="6">
    <source>
        <dbReference type="ARBA" id="ARBA00022999"/>
    </source>
</evidence>
<keyword evidence="17" id="KW-1185">Reference proteome</keyword>